<sequence>MSRLKTEPPAPVRTLEELFAIAHAMEHEAAVRYAEIAERMAHQGNPALADVFTRLSTDEQGHLANVAHWSERLRGAAPNPALIRWRAPDTFDDEGASTTDPWLLTAYRALAMAVRNEERAFAFWSYVAAQAGSPEIQHAAEAMAHEELGHVATLRRERRRTFHATRAEAGSDAANAGPVQDAASLERLLADLLDPLAVEAPHAGRARLKAFAEEARRHALELDRSPISTPASSLLPALPASAVSLAELLAERYLDAADSLRDEGELARVQALAGRAVARLAWLRSDLPELEGAWQSR</sequence>
<name>A0A1H6APP0_9HYPH</name>
<keyword evidence="3" id="KW-1185">Reference proteome</keyword>
<dbReference type="CDD" id="cd01045">
    <property type="entry name" value="Ferritin_like_AB"/>
    <property type="match status" value="1"/>
</dbReference>
<evidence type="ECO:0000259" key="1">
    <source>
        <dbReference type="Pfam" id="PF02915"/>
    </source>
</evidence>
<dbReference type="Pfam" id="PF02915">
    <property type="entry name" value="Rubrerythrin"/>
    <property type="match status" value="1"/>
</dbReference>
<dbReference type="GO" id="GO:0016491">
    <property type="term" value="F:oxidoreductase activity"/>
    <property type="evidence" value="ECO:0007669"/>
    <property type="project" value="InterPro"/>
</dbReference>
<dbReference type="RefSeq" id="WP_103873600.1">
    <property type="nucleotide sequence ID" value="NZ_FNUY01000006.1"/>
</dbReference>
<accession>A0A1H6APP0</accession>
<feature type="domain" description="Rubrerythrin diiron-binding" evidence="1">
    <location>
        <begin position="18"/>
        <end position="75"/>
    </location>
</feature>
<dbReference type="Gene3D" id="1.20.1260.10">
    <property type="match status" value="1"/>
</dbReference>
<dbReference type="Proteomes" id="UP000236743">
    <property type="component" value="Unassembled WGS sequence"/>
</dbReference>
<evidence type="ECO:0000313" key="3">
    <source>
        <dbReference type="Proteomes" id="UP000236743"/>
    </source>
</evidence>
<dbReference type="InterPro" id="IPR009078">
    <property type="entry name" value="Ferritin-like_SF"/>
</dbReference>
<dbReference type="AlphaFoldDB" id="A0A1H6APP0"/>
<gene>
    <name evidence="2" type="ORF">SAMN04488115_10641</name>
</gene>
<dbReference type="InterPro" id="IPR003251">
    <property type="entry name" value="Rr_diiron-bd_dom"/>
</dbReference>
<dbReference type="GO" id="GO:0046872">
    <property type="term" value="F:metal ion binding"/>
    <property type="evidence" value="ECO:0007669"/>
    <property type="project" value="InterPro"/>
</dbReference>
<evidence type="ECO:0000313" key="2">
    <source>
        <dbReference type="EMBL" id="SEG50491.1"/>
    </source>
</evidence>
<dbReference type="EMBL" id="FNUY01000006">
    <property type="protein sequence ID" value="SEG50491.1"/>
    <property type="molecule type" value="Genomic_DNA"/>
</dbReference>
<organism evidence="2 3">
    <name type="scientific">Bosea lathyri</name>
    <dbReference type="NCBI Taxonomy" id="1036778"/>
    <lineage>
        <taxon>Bacteria</taxon>
        <taxon>Pseudomonadati</taxon>
        <taxon>Pseudomonadota</taxon>
        <taxon>Alphaproteobacteria</taxon>
        <taxon>Hyphomicrobiales</taxon>
        <taxon>Boseaceae</taxon>
        <taxon>Bosea</taxon>
    </lineage>
</organism>
<reference evidence="2 3" key="1">
    <citation type="submission" date="2016-10" db="EMBL/GenBank/DDBJ databases">
        <authorList>
            <person name="de Groot N.N."/>
        </authorList>
    </citation>
    <scope>NUCLEOTIDE SEQUENCE [LARGE SCALE GENOMIC DNA]</scope>
    <source>
        <strain evidence="2 3">DSM 26656</strain>
    </source>
</reference>
<proteinExistence type="predicted"/>
<protein>
    <submittedName>
        <fullName evidence="2">Rubrerythrin</fullName>
    </submittedName>
</protein>
<dbReference type="OrthoDB" id="6057955at2"/>
<dbReference type="SUPFAM" id="SSF47240">
    <property type="entry name" value="Ferritin-like"/>
    <property type="match status" value="1"/>
</dbReference>
<dbReference type="InterPro" id="IPR012347">
    <property type="entry name" value="Ferritin-like"/>
</dbReference>